<dbReference type="HAMAP" id="MF_00803">
    <property type="entry name" value="Nop10"/>
    <property type="match status" value="1"/>
</dbReference>
<dbReference type="GO" id="GO:0006364">
    <property type="term" value="P:rRNA processing"/>
    <property type="evidence" value="ECO:0007669"/>
    <property type="project" value="UniProtKB-UniRule"/>
</dbReference>
<dbReference type="eggNOG" id="arCOG00906">
    <property type="taxonomic scope" value="Archaea"/>
</dbReference>
<dbReference type="KEGG" id="ave:Arcve_1030"/>
<dbReference type="STRING" id="693661.Arcve_1030"/>
<comment type="function">
    <text evidence="1 7">Involved in ribosome biogenesis; more specifically in 18S rRNA pseudouridylation and in cleavage of pre-rRNA.</text>
</comment>
<dbReference type="GO" id="GO:0030515">
    <property type="term" value="F:snoRNA binding"/>
    <property type="evidence" value="ECO:0007669"/>
    <property type="project" value="InterPro"/>
</dbReference>
<dbReference type="AlphaFoldDB" id="F2KT11"/>
<dbReference type="HOGENOM" id="CLU_196480_0_0_2"/>
<dbReference type="PANTHER" id="PTHR13305:SF0">
    <property type="entry name" value="H_ACA RIBONUCLEOPROTEIN COMPLEX SUBUNIT 3"/>
    <property type="match status" value="1"/>
</dbReference>
<evidence type="ECO:0000256" key="2">
    <source>
        <dbReference type="ARBA" id="ARBA00009462"/>
    </source>
</evidence>
<accession>F2KT11</accession>
<dbReference type="InterPro" id="IPR023532">
    <property type="entry name" value="Nop10_arc-typ"/>
</dbReference>
<proteinExistence type="inferred from homology"/>
<evidence type="ECO:0000313" key="8">
    <source>
        <dbReference type="EMBL" id="AEA47041.1"/>
    </source>
</evidence>
<gene>
    <name evidence="7" type="primary">nop10</name>
    <name evidence="8" type="ordered locus">Arcve_1030</name>
</gene>
<dbReference type="OrthoDB" id="7259at2157"/>
<dbReference type="InterPro" id="IPR036756">
    <property type="entry name" value="H/ACA_rnp_Nop10_sf"/>
</dbReference>
<dbReference type="Proteomes" id="UP000008136">
    <property type="component" value="Chromosome"/>
</dbReference>
<keyword evidence="5 7" id="KW-0698">rRNA processing</keyword>
<dbReference type="GO" id="GO:0001522">
    <property type="term" value="P:pseudouridine synthesis"/>
    <property type="evidence" value="ECO:0007669"/>
    <property type="project" value="InterPro"/>
</dbReference>
<protein>
    <recommendedName>
        <fullName evidence="3 7">Ribosome biogenesis protein Nop10</fullName>
    </recommendedName>
</protein>
<evidence type="ECO:0000256" key="3">
    <source>
        <dbReference type="ARBA" id="ARBA00018821"/>
    </source>
</evidence>
<dbReference type="GO" id="GO:1990904">
    <property type="term" value="C:ribonucleoprotein complex"/>
    <property type="evidence" value="ECO:0007669"/>
    <property type="project" value="UniProtKB-KW"/>
</dbReference>
<keyword evidence="4 7" id="KW-0690">Ribosome biogenesis</keyword>
<reference evidence="8 9" key="1">
    <citation type="submission" date="2011-03" db="EMBL/GenBank/DDBJ databases">
        <title>The complete genome of Archaeoglobus veneficus SNP6.</title>
        <authorList>
            <consortium name="US DOE Joint Genome Institute (JGI-PGF)"/>
            <person name="Lucas S."/>
            <person name="Copeland A."/>
            <person name="Lapidus A."/>
            <person name="Bruce D."/>
            <person name="Goodwin L."/>
            <person name="Pitluck S."/>
            <person name="Kyrpides N."/>
            <person name="Mavromatis K."/>
            <person name="Pagani I."/>
            <person name="Ivanova N."/>
            <person name="Mikhailova N."/>
            <person name="Lu M."/>
            <person name="Detter J.C."/>
            <person name="Tapia R."/>
            <person name="Han C."/>
            <person name="Land M."/>
            <person name="Hauser L."/>
            <person name="Markowitz V."/>
            <person name="Cheng J.-F."/>
            <person name="Hugenholtz P."/>
            <person name="Woyke T."/>
            <person name="Wu D."/>
            <person name="Spring S."/>
            <person name="Brambilla E."/>
            <person name="Klenk H.-P."/>
            <person name="Eisen J.A."/>
        </authorList>
    </citation>
    <scope>NUCLEOTIDE SEQUENCE [LARGE SCALE GENOMIC DNA]</scope>
    <source>
        <strain>SNP6</strain>
    </source>
</reference>
<dbReference type="EMBL" id="CP002588">
    <property type="protein sequence ID" value="AEA47041.1"/>
    <property type="molecule type" value="Genomic_DNA"/>
</dbReference>
<dbReference type="Gene3D" id="2.20.28.40">
    <property type="entry name" value="H/ACA ribonucleoprotein complex, subunit Nop10"/>
    <property type="match status" value="1"/>
</dbReference>
<comment type="similarity">
    <text evidence="2 7">Belongs to the NOP10 family.</text>
</comment>
<evidence type="ECO:0000256" key="5">
    <source>
        <dbReference type="ARBA" id="ARBA00022552"/>
    </source>
</evidence>
<dbReference type="NCBIfam" id="NF009623">
    <property type="entry name" value="PRK13130.1"/>
    <property type="match status" value="1"/>
</dbReference>
<dbReference type="Pfam" id="PF04135">
    <property type="entry name" value="Nop10p"/>
    <property type="match status" value="1"/>
</dbReference>
<evidence type="ECO:0000256" key="6">
    <source>
        <dbReference type="ARBA" id="ARBA00023274"/>
    </source>
</evidence>
<evidence type="ECO:0000256" key="4">
    <source>
        <dbReference type="ARBA" id="ARBA00022517"/>
    </source>
</evidence>
<organism evidence="8 9">
    <name type="scientific">Archaeoglobus veneficus (strain DSM 11195 / SNP6)</name>
    <dbReference type="NCBI Taxonomy" id="693661"/>
    <lineage>
        <taxon>Archaea</taxon>
        <taxon>Methanobacteriati</taxon>
        <taxon>Methanobacteriota</taxon>
        <taxon>Archaeoglobi</taxon>
        <taxon>Archaeoglobales</taxon>
        <taxon>Archaeoglobaceae</taxon>
        <taxon>Archaeoglobus</taxon>
    </lineage>
</organism>
<dbReference type="GeneID" id="32167177"/>
<evidence type="ECO:0000256" key="7">
    <source>
        <dbReference type="HAMAP-Rule" id="MF_00803"/>
    </source>
</evidence>
<evidence type="ECO:0000256" key="1">
    <source>
        <dbReference type="ARBA" id="ARBA00002325"/>
    </source>
</evidence>
<dbReference type="PANTHER" id="PTHR13305">
    <property type="entry name" value="RIBOSOME BIOGENESIS PROTEIN NOP10"/>
    <property type="match status" value="1"/>
</dbReference>
<dbReference type="SUPFAM" id="SSF144210">
    <property type="entry name" value="Nop10-like SnoRNP"/>
    <property type="match status" value="1"/>
</dbReference>
<keyword evidence="6 7" id="KW-0687">Ribonucleoprotein</keyword>
<evidence type="ECO:0000313" key="9">
    <source>
        <dbReference type="Proteomes" id="UP000008136"/>
    </source>
</evidence>
<keyword evidence="9" id="KW-1185">Reference proteome</keyword>
<name>F2KT11_ARCVS</name>
<dbReference type="RefSeq" id="WP_013683705.1">
    <property type="nucleotide sequence ID" value="NC_015320.1"/>
</dbReference>
<sequence>MKVKMRKCGSCGTYTLKEVCPKCGGKTYMPIPPRFSPEDPYGRYRRMLRKELGFFNIRRWSNASKG</sequence>
<dbReference type="InterPro" id="IPR007264">
    <property type="entry name" value="H/ACA_rnp_Nop10"/>
</dbReference>